<dbReference type="PANTHER" id="PTHR40660:SF1">
    <property type="entry name" value="5'-PHOSPHATE OXIDASE PUTATIVE DOMAIN-CONTAINING PROTEIN-RELATED"/>
    <property type="match status" value="1"/>
</dbReference>
<name>A0A0E3SGS0_9EURY</name>
<dbReference type="Proteomes" id="UP000033101">
    <property type="component" value="Chromosome"/>
</dbReference>
<dbReference type="SUPFAM" id="SSF50475">
    <property type="entry name" value="FMN-binding split barrel"/>
    <property type="match status" value="1"/>
</dbReference>
<evidence type="ECO:0000259" key="1">
    <source>
        <dbReference type="Pfam" id="PF01243"/>
    </source>
</evidence>
<evidence type="ECO:0000313" key="2">
    <source>
        <dbReference type="EMBL" id="AKB78783.1"/>
    </source>
</evidence>
<organism evidence="2 3">
    <name type="scientific">Methanosarcina horonobensis HB-1 = JCM 15518</name>
    <dbReference type="NCBI Taxonomy" id="1434110"/>
    <lineage>
        <taxon>Archaea</taxon>
        <taxon>Methanobacteriati</taxon>
        <taxon>Methanobacteriota</taxon>
        <taxon>Stenosarchaea group</taxon>
        <taxon>Methanomicrobia</taxon>
        <taxon>Methanosarcinales</taxon>
        <taxon>Methanosarcinaceae</taxon>
        <taxon>Methanosarcina</taxon>
    </lineage>
</organism>
<reference evidence="2 3" key="1">
    <citation type="submission" date="2014-07" db="EMBL/GenBank/DDBJ databases">
        <title>Methanogenic archaea and the global carbon cycle.</title>
        <authorList>
            <person name="Henriksen J.R."/>
            <person name="Luke J."/>
            <person name="Reinhart S."/>
            <person name="Benedict M.N."/>
            <person name="Youngblut N.D."/>
            <person name="Metcalf M.E."/>
            <person name="Whitaker R.J."/>
            <person name="Metcalf W.W."/>
        </authorList>
    </citation>
    <scope>NUCLEOTIDE SEQUENCE [LARGE SCALE GENOMIC DNA]</scope>
    <source>
        <strain evidence="2 3">HB-1</strain>
    </source>
</reference>
<evidence type="ECO:0000313" key="3">
    <source>
        <dbReference type="Proteomes" id="UP000033101"/>
    </source>
</evidence>
<dbReference type="AlphaFoldDB" id="A0A0E3SGS0"/>
<gene>
    <name evidence="2" type="ORF">MSHOH_2300</name>
</gene>
<sequence>MVITIVKLSEEMKTAFSKVKIFPVATASNDGIPNVVPIGFCQLVDDETIWIVDNFMVKSLVNLEENPNVAVYVWGPETGGCFQIKGEAEIISSGEKFDKMKGIVHAAKPGLPAKNLIEVKISEVFQCAPGPGAGKKLL</sequence>
<protein>
    <submittedName>
        <fullName evidence="2">Pyridoxamine 5'-phosphate oxidase, FMN-binding family</fullName>
    </submittedName>
</protein>
<dbReference type="STRING" id="1434110.MSHOH_2300"/>
<dbReference type="PANTHER" id="PTHR40660">
    <property type="entry name" value="5'-PHOSPHATE OXIDASE PUTATIVE DOMAIN-CONTAINING PROTEIN-RELATED"/>
    <property type="match status" value="1"/>
</dbReference>
<dbReference type="Pfam" id="PF01243">
    <property type="entry name" value="PNPOx_N"/>
    <property type="match status" value="1"/>
</dbReference>
<dbReference type="InterPro" id="IPR011576">
    <property type="entry name" value="Pyridox_Oxase_N"/>
</dbReference>
<dbReference type="KEGG" id="mhor:MSHOH_2300"/>
<accession>A0A0E3SGS0</accession>
<dbReference type="InterPro" id="IPR012349">
    <property type="entry name" value="Split_barrel_FMN-bd"/>
</dbReference>
<dbReference type="Gene3D" id="2.30.110.10">
    <property type="entry name" value="Electron Transport, Fmn-binding Protein, Chain A"/>
    <property type="match status" value="1"/>
</dbReference>
<feature type="domain" description="Pyridoxamine 5'-phosphate oxidase N-terminal" evidence="1">
    <location>
        <begin position="8"/>
        <end position="126"/>
    </location>
</feature>
<dbReference type="PATRIC" id="fig|1434110.4.peg.2943"/>
<dbReference type="HOGENOM" id="CLU_118461_1_0_2"/>
<keyword evidence="3" id="KW-1185">Reference proteome</keyword>
<proteinExistence type="predicted"/>
<dbReference type="EMBL" id="CP009516">
    <property type="protein sequence ID" value="AKB78783.1"/>
    <property type="molecule type" value="Genomic_DNA"/>
</dbReference>